<accession>A0A6J7W9Q7</accession>
<gene>
    <name evidence="1" type="ORF">UFOVP163_27</name>
</gene>
<dbReference type="EMBL" id="LR798208">
    <property type="protein sequence ID" value="CAB5187288.1"/>
    <property type="molecule type" value="Genomic_DNA"/>
</dbReference>
<protein>
    <submittedName>
        <fullName evidence="1">Uncharacterized protein</fullName>
    </submittedName>
</protein>
<name>A0A6J7W9Q7_9CAUD</name>
<proteinExistence type="predicted"/>
<reference evidence="1" key="1">
    <citation type="submission" date="2020-05" db="EMBL/GenBank/DDBJ databases">
        <authorList>
            <person name="Chiriac C."/>
            <person name="Salcher M."/>
            <person name="Ghai R."/>
            <person name="Kavagutti S V."/>
        </authorList>
    </citation>
    <scope>NUCLEOTIDE SEQUENCE</scope>
</reference>
<organism evidence="1">
    <name type="scientific">uncultured Caudovirales phage</name>
    <dbReference type="NCBI Taxonomy" id="2100421"/>
    <lineage>
        <taxon>Viruses</taxon>
        <taxon>Duplodnaviria</taxon>
        <taxon>Heunggongvirae</taxon>
        <taxon>Uroviricota</taxon>
        <taxon>Caudoviricetes</taxon>
        <taxon>Peduoviridae</taxon>
        <taxon>Maltschvirus</taxon>
        <taxon>Maltschvirus maltsch</taxon>
    </lineage>
</organism>
<sequence length="92" mass="11202">METQVKVRVYNIDYEVYRNYQTETEEEFDEYMEELQQDIIVEIDPEDINWNMEFITEYITDYISDITGETHNGYEYEVLVDLREVKLNLLGI</sequence>
<evidence type="ECO:0000313" key="1">
    <source>
        <dbReference type="EMBL" id="CAB5187288.1"/>
    </source>
</evidence>